<dbReference type="OrthoDB" id="9771073at2"/>
<evidence type="ECO:0000313" key="4">
    <source>
        <dbReference type="Proteomes" id="UP000256869"/>
    </source>
</evidence>
<dbReference type="InterPro" id="IPR036291">
    <property type="entry name" value="NAD(P)-bd_dom_sf"/>
</dbReference>
<comment type="similarity">
    <text evidence="1">Belongs to the NAD(P)-dependent epimerase/dehydratase family.</text>
</comment>
<dbReference type="AlphaFoldDB" id="A0A3D9IC42"/>
<dbReference type="InterPro" id="IPR001509">
    <property type="entry name" value="Epimerase_deHydtase"/>
</dbReference>
<feature type="domain" description="NAD-dependent epimerase/dehydratase" evidence="2">
    <location>
        <begin position="3"/>
        <end position="233"/>
    </location>
</feature>
<sequence>MRILITGGAGFIASHLTERFVIDGHHVAVLDNLTHGKRNRIPPQADFFQLDLASPEVDKVFRSFRPEVVYHHAAQIDVTASLKQPLDDARTNILGTLALLIHCRNHGVRKIVYASSAAVYGTPIYLPVDELHPIKPLSLYGVSKHSPEHYIEAFAALYGMDYTILRYANVYGPRQDPLGEGGVISIFLDKIANGFPPVIYGDGLQTRDFIYVKDIVAANVAALTNGSKEILNVSCNQATSILVLLNRLESATGAKLTPIYKPARPGDILHSVLNNNAAIKSLGWLPRFSISEGLKDTLSG</sequence>
<dbReference type="EMBL" id="QRDY01000007">
    <property type="protein sequence ID" value="RED59251.1"/>
    <property type="molecule type" value="Genomic_DNA"/>
</dbReference>
<name>A0A3D9IC42_9BACL</name>
<dbReference type="Pfam" id="PF01370">
    <property type="entry name" value="Epimerase"/>
    <property type="match status" value="1"/>
</dbReference>
<keyword evidence="4" id="KW-1185">Reference proteome</keyword>
<protein>
    <submittedName>
        <fullName evidence="3">UDP-glucose 4-epimerase</fullName>
    </submittedName>
</protein>
<dbReference type="Gene3D" id="3.40.50.720">
    <property type="entry name" value="NAD(P)-binding Rossmann-like Domain"/>
    <property type="match status" value="1"/>
</dbReference>
<evidence type="ECO:0000259" key="2">
    <source>
        <dbReference type="Pfam" id="PF01370"/>
    </source>
</evidence>
<dbReference type="PANTHER" id="PTHR43000">
    <property type="entry name" value="DTDP-D-GLUCOSE 4,6-DEHYDRATASE-RELATED"/>
    <property type="match status" value="1"/>
</dbReference>
<accession>A0A3D9IC42</accession>
<dbReference type="Gene3D" id="3.90.25.10">
    <property type="entry name" value="UDP-galactose 4-epimerase, domain 1"/>
    <property type="match status" value="1"/>
</dbReference>
<evidence type="ECO:0000313" key="3">
    <source>
        <dbReference type="EMBL" id="RED59251.1"/>
    </source>
</evidence>
<dbReference type="Proteomes" id="UP000256869">
    <property type="component" value="Unassembled WGS sequence"/>
</dbReference>
<gene>
    <name evidence="3" type="ORF">DFP95_10790</name>
</gene>
<comment type="caution">
    <text evidence="3">The sequence shown here is derived from an EMBL/GenBank/DDBJ whole genome shotgun (WGS) entry which is preliminary data.</text>
</comment>
<organism evidence="3 4">
    <name type="scientific">Cohnella lupini</name>
    <dbReference type="NCBI Taxonomy" id="1294267"/>
    <lineage>
        <taxon>Bacteria</taxon>
        <taxon>Bacillati</taxon>
        <taxon>Bacillota</taxon>
        <taxon>Bacilli</taxon>
        <taxon>Bacillales</taxon>
        <taxon>Paenibacillaceae</taxon>
        <taxon>Cohnella</taxon>
    </lineage>
</organism>
<evidence type="ECO:0000256" key="1">
    <source>
        <dbReference type="ARBA" id="ARBA00007637"/>
    </source>
</evidence>
<dbReference type="SUPFAM" id="SSF51735">
    <property type="entry name" value="NAD(P)-binding Rossmann-fold domains"/>
    <property type="match status" value="1"/>
</dbReference>
<proteinExistence type="inferred from homology"/>
<reference evidence="3 4" key="1">
    <citation type="submission" date="2018-07" db="EMBL/GenBank/DDBJ databases">
        <title>Genomic Encyclopedia of Type Strains, Phase III (KMG-III): the genomes of soil and plant-associated and newly described type strains.</title>
        <authorList>
            <person name="Whitman W."/>
        </authorList>
    </citation>
    <scope>NUCLEOTIDE SEQUENCE [LARGE SCALE GENOMIC DNA]</scope>
    <source>
        <strain evidence="3 4">CECT 8236</strain>
    </source>
</reference>
<dbReference type="RefSeq" id="WP_115993304.1">
    <property type="nucleotide sequence ID" value="NZ_QRDY01000007.1"/>
</dbReference>